<dbReference type="InterPro" id="IPR041664">
    <property type="entry name" value="AAA_16"/>
</dbReference>
<gene>
    <name evidence="6" type="ordered locus">Acid_3115</name>
</gene>
<evidence type="ECO:0000313" key="6">
    <source>
        <dbReference type="EMBL" id="ABJ84093.1"/>
    </source>
</evidence>
<keyword evidence="1" id="KW-0547">Nucleotide-binding</keyword>
<dbReference type="Gene3D" id="3.40.50.300">
    <property type="entry name" value="P-loop containing nucleotide triphosphate hydrolases"/>
    <property type="match status" value="1"/>
</dbReference>
<dbReference type="AlphaFoldDB" id="Q022K7"/>
<dbReference type="InParanoid" id="Q022K7"/>
<dbReference type="Pfam" id="PF00486">
    <property type="entry name" value="Trans_reg_C"/>
    <property type="match status" value="1"/>
</dbReference>
<evidence type="ECO:0000256" key="2">
    <source>
        <dbReference type="ARBA" id="ARBA00022840"/>
    </source>
</evidence>
<dbReference type="PANTHER" id="PTHR16305:SF28">
    <property type="entry name" value="GUANYLATE CYCLASE DOMAIN-CONTAINING PROTEIN"/>
    <property type="match status" value="1"/>
</dbReference>
<dbReference type="eggNOG" id="COG0457">
    <property type="taxonomic scope" value="Bacteria"/>
</dbReference>
<evidence type="ECO:0000256" key="3">
    <source>
        <dbReference type="ARBA" id="ARBA00023125"/>
    </source>
</evidence>
<dbReference type="SMART" id="SM00862">
    <property type="entry name" value="Trans_reg_C"/>
    <property type="match status" value="1"/>
</dbReference>
<dbReference type="eggNOG" id="COG3710">
    <property type="taxonomic scope" value="Bacteria"/>
</dbReference>
<dbReference type="CDD" id="cd00383">
    <property type="entry name" value="trans_reg_C"/>
    <property type="match status" value="1"/>
</dbReference>
<dbReference type="InterPro" id="IPR027417">
    <property type="entry name" value="P-loop_NTPase"/>
</dbReference>
<dbReference type="InterPro" id="IPR036388">
    <property type="entry name" value="WH-like_DNA-bd_sf"/>
</dbReference>
<dbReference type="InterPro" id="IPR003593">
    <property type="entry name" value="AAA+_ATPase"/>
</dbReference>
<dbReference type="PROSITE" id="PS51755">
    <property type="entry name" value="OMPR_PHOB"/>
    <property type="match status" value="1"/>
</dbReference>
<dbReference type="PANTHER" id="PTHR16305">
    <property type="entry name" value="TESTICULAR SOLUBLE ADENYLYL CYCLASE"/>
    <property type="match status" value="1"/>
</dbReference>
<organism evidence="6">
    <name type="scientific">Solibacter usitatus (strain Ellin6076)</name>
    <dbReference type="NCBI Taxonomy" id="234267"/>
    <lineage>
        <taxon>Bacteria</taxon>
        <taxon>Pseudomonadati</taxon>
        <taxon>Acidobacteriota</taxon>
        <taxon>Terriglobia</taxon>
        <taxon>Bryobacterales</taxon>
        <taxon>Solibacteraceae</taxon>
        <taxon>Candidatus Solibacter</taxon>
    </lineage>
</organism>
<feature type="domain" description="OmpR/PhoB-type" evidence="5">
    <location>
        <begin position="1"/>
        <end position="75"/>
    </location>
</feature>
<dbReference type="Pfam" id="PF13191">
    <property type="entry name" value="AAA_16"/>
    <property type="match status" value="1"/>
</dbReference>
<dbReference type="SUPFAM" id="SSF46894">
    <property type="entry name" value="C-terminal effector domain of the bipartite response regulators"/>
    <property type="match status" value="1"/>
</dbReference>
<accession>Q022K7</accession>
<sequence>MPLTPKAFDVLRYVVEHADRVVTHDELLEAIWPQTYVNPEGIRKYVLEIRKVLGDQRNPPFFIETLPKRGYRFIAKVSDERKAAPSGAIAGAAGDMVGRAAALAQLAACLKLAADGQRQIVFVTGEAGIGKTTLVDMFQQYVHGQLDVRIARGQCIEGFGGIEAYYPMLEAVGSLLQQGDDDSLVRTLAKRAPTWLIQFPALVKPEQREPLQREILGSTRERMVREFCETLEAITAQTPLVVILEDLHWVDPSTLDLISALARRREPARLLLLATYRPVDVVLTQSPLKPLKQDLLVRRLCHEIAIERLEESEVADYLTKSFRTDNLPAGLATLIHQNSGGNPLFMVAIVQDLVKKGMIADERGQLRLNAPVEEVYPGIPETLQQMLEIQLEQLNPEERRALQCGCVVGEHFSVWAVAAMLGEAAASIEEVCDRLAARQQFIRCEGIHAAADGSPSARYEFRHSLYRQALYRSLTGLNRSTLHLRLGEKLMAVCDAGKSELASELALHFEEGRDHARAARCLMLAAENTAKRFSYRDTVRVLRHALELMDDLAPDIRPELEVPVLQRMGDAHYALGEMYDSAVAYEGAARVALKADSKPSQLCALVHSAAPLWYIDADRGNEVCQQALAMSKDLADPLLAAQTQLAAASFRLLYDAWREEDAEICTRAEQTLRTKGKVKFPGEVFYVYVQAIRGNYEDAARQAETLVNTTTNPTARVLASGANGLIQLFRGRFGEVRKIVRSGREGAEKNGETPWMYIFGDAWLRLLCFDFQGVQNVSMRVDAEEHAAWTRTVARIASGYAAFYQGRTGEALEHFAQVRDFQVTPRFFLHWHWRMHAALGTIEALLGAEDIASAGREAGVFLESALSVADPNMRALALEIKARVARAAMDFDEARRCIESALPILEKFEIPVTAWQVHRTAWDLFTGDGDREKADRHRAHAVGIIRQLAGSFEECDPLIESLLNAPPVRRLLPRVASA</sequence>
<dbReference type="HOGENOM" id="CLU_004435_2_0_0"/>
<proteinExistence type="predicted"/>
<evidence type="ECO:0000259" key="5">
    <source>
        <dbReference type="PROSITE" id="PS51755"/>
    </source>
</evidence>
<dbReference type="KEGG" id="sus:Acid_3115"/>
<name>Q022K7_SOLUE</name>
<dbReference type="InterPro" id="IPR001867">
    <property type="entry name" value="OmpR/PhoB-type_DNA-bd"/>
</dbReference>
<dbReference type="GO" id="GO:0000160">
    <property type="term" value="P:phosphorelay signal transduction system"/>
    <property type="evidence" value="ECO:0007669"/>
    <property type="project" value="InterPro"/>
</dbReference>
<dbReference type="GO" id="GO:0004016">
    <property type="term" value="F:adenylate cyclase activity"/>
    <property type="evidence" value="ECO:0007669"/>
    <property type="project" value="TreeGrafter"/>
</dbReference>
<dbReference type="GO" id="GO:0005737">
    <property type="term" value="C:cytoplasm"/>
    <property type="evidence" value="ECO:0007669"/>
    <property type="project" value="TreeGrafter"/>
</dbReference>
<dbReference type="SMART" id="SM00382">
    <property type="entry name" value="AAA"/>
    <property type="match status" value="1"/>
</dbReference>
<dbReference type="GO" id="GO:0005524">
    <property type="term" value="F:ATP binding"/>
    <property type="evidence" value="ECO:0007669"/>
    <property type="project" value="UniProtKB-KW"/>
</dbReference>
<dbReference type="STRING" id="234267.Acid_3115"/>
<dbReference type="InterPro" id="IPR016032">
    <property type="entry name" value="Sig_transdc_resp-reg_C-effctor"/>
</dbReference>
<protein>
    <submittedName>
        <fullName evidence="6">Transcriptional regulator, putative ATPase, winged helix family</fullName>
    </submittedName>
</protein>
<keyword evidence="3 4" id="KW-0238">DNA-binding</keyword>
<keyword evidence="2" id="KW-0067">ATP-binding</keyword>
<dbReference type="GO" id="GO:0006355">
    <property type="term" value="P:regulation of DNA-templated transcription"/>
    <property type="evidence" value="ECO:0007669"/>
    <property type="project" value="InterPro"/>
</dbReference>
<evidence type="ECO:0000256" key="4">
    <source>
        <dbReference type="PROSITE-ProRule" id="PRU01091"/>
    </source>
</evidence>
<dbReference type="GO" id="GO:0003677">
    <property type="term" value="F:DNA binding"/>
    <property type="evidence" value="ECO:0007669"/>
    <property type="project" value="UniProtKB-UniRule"/>
</dbReference>
<evidence type="ECO:0000256" key="1">
    <source>
        <dbReference type="ARBA" id="ARBA00022741"/>
    </source>
</evidence>
<dbReference type="eggNOG" id="COG3899">
    <property type="taxonomic scope" value="Bacteria"/>
</dbReference>
<dbReference type="Gene3D" id="1.10.10.10">
    <property type="entry name" value="Winged helix-like DNA-binding domain superfamily/Winged helix DNA-binding domain"/>
    <property type="match status" value="1"/>
</dbReference>
<dbReference type="SUPFAM" id="SSF52540">
    <property type="entry name" value="P-loop containing nucleoside triphosphate hydrolases"/>
    <property type="match status" value="1"/>
</dbReference>
<feature type="DNA-binding region" description="OmpR/PhoB-type" evidence="4">
    <location>
        <begin position="1"/>
        <end position="75"/>
    </location>
</feature>
<dbReference type="EMBL" id="CP000473">
    <property type="protein sequence ID" value="ABJ84093.1"/>
    <property type="molecule type" value="Genomic_DNA"/>
</dbReference>
<reference evidence="6" key="1">
    <citation type="submission" date="2006-10" db="EMBL/GenBank/DDBJ databases">
        <title>Complete sequence of Solibacter usitatus Ellin6076.</title>
        <authorList>
            <consortium name="US DOE Joint Genome Institute"/>
            <person name="Copeland A."/>
            <person name="Lucas S."/>
            <person name="Lapidus A."/>
            <person name="Barry K."/>
            <person name="Detter J.C."/>
            <person name="Glavina del Rio T."/>
            <person name="Hammon N."/>
            <person name="Israni S."/>
            <person name="Dalin E."/>
            <person name="Tice H."/>
            <person name="Pitluck S."/>
            <person name="Thompson L.S."/>
            <person name="Brettin T."/>
            <person name="Bruce D."/>
            <person name="Han C."/>
            <person name="Tapia R."/>
            <person name="Gilna P."/>
            <person name="Schmutz J."/>
            <person name="Larimer F."/>
            <person name="Land M."/>
            <person name="Hauser L."/>
            <person name="Kyrpides N."/>
            <person name="Mikhailova N."/>
            <person name="Janssen P.H."/>
            <person name="Kuske C.R."/>
            <person name="Richardson P."/>
        </authorList>
    </citation>
    <scope>NUCLEOTIDE SEQUENCE</scope>
    <source>
        <strain evidence="6">Ellin6076</strain>
    </source>
</reference>